<dbReference type="AlphaFoldDB" id="A0AA39E3E9"/>
<sequence>MAKSLEHVVPDQVLEKLDSLLAQGIGLRRGSDVGSELKLLRATLSTIQDLVLVAEGQSTQQTEGSGLEDITQAVASVPSLLDGLQLEVSRRKAAQRTRLGSIKREVHNLFSPSNSLVSTISQIEKVRKRLKKIVDEHGGPTLRYIYVKPETREMTQSSVGAPDIIGRDQDKKNIIQLLMHSGDGENVSVLPIVGLGGIGKTTLARMVYDDEDIATHFQKRIWVYVSDSFSITKIIKEMIYSATGEKCGNLSLDQLQTRLRCILDGKRFLLILDDVWNRDREKWLKLRALLMGGGHGSKIVVTTRKIGVGPIMGTIQTYVLSPLPPEESWSLFLKHPCIERLEGQSSNLKEFGHQIVDKCGGIPLQVRMLGNVMYSAKEKEDWSSVRDNGIWSSEHLPVLKLSYESLPSHLKLCFAFCSIFPKNSEIRSNDLAQLWIIHDLIKPKSNQNDKELEDIGNEYIKELSDRSFFQDVEEKEHGACFSFRMHDLVHDLAVSLAQQENVILTFGAQNISRKIRRLSFSDEDWSGHEQEVLNFLGKLNDVQTILFPVDGVGLNRESIANICIERFKSMRVLDLSDSRFMALPESITSLKSLRLLSLKRNDRILKLPDSISRLKNLQALMLGGCSELANLPKDLELMINLRHLEITTKEEALPALNSFKSLRYLGVVGCVNLKYLFGERESFTALRTLFIQRCPRLVSLPCSIRHLSTLKILRIDDCQTLDLLDGDDDNVPGLNSLRLLMIVKLPRLETLPKWILQAAASASNTLQRIVIEACPNFRGLPQEVLQNFDSFKKFKMVDCPESSACGPDAYVDDSKMKSATDA</sequence>
<evidence type="ECO:0000259" key="3">
    <source>
        <dbReference type="Pfam" id="PF00931"/>
    </source>
</evidence>
<keyword evidence="1" id="KW-0677">Repeat</keyword>
<proteinExistence type="predicted"/>
<dbReference type="FunFam" id="1.10.10.10:FF:000322">
    <property type="entry name" value="Probable disease resistance protein At1g63360"/>
    <property type="match status" value="1"/>
</dbReference>
<evidence type="ECO:0000256" key="2">
    <source>
        <dbReference type="ARBA" id="ARBA00022821"/>
    </source>
</evidence>
<dbReference type="InterPro" id="IPR042197">
    <property type="entry name" value="Apaf_helical"/>
</dbReference>
<evidence type="ECO:0000259" key="4">
    <source>
        <dbReference type="Pfam" id="PF23559"/>
    </source>
</evidence>
<dbReference type="PRINTS" id="PR00364">
    <property type="entry name" value="DISEASERSIST"/>
</dbReference>
<dbReference type="InterPro" id="IPR055414">
    <property type="entry name" value="LRR_R13L4/SHOC2-like"/>
</dbReference>
<evidence type="ECO:0000259" key="5">
    <source>
        <dbReference type="Pfam" id="PF23598"/>
    </source>
</evidence>
<dbReference type="Pfam" id="PF00931">
    <property type="entry name" value="NB-ARC"/>
    <property type="match status" value="1"/>
</dbReference>
<accession>A0AA39E3E9</accession>
<keyword evidence="7" id="KW-1185">Reference proteome</keyword>
<comment type="caution">
    <text evidence="6">The sequence shown here is derived from an EMBL/GenBank/DDBJ whole genome shotgun (WGS) entry which is preliminary data.</text>
</comment>
<dbReference type="InterPro" id="IPR027417">
    <property type="entry name" value="P-loop_NTPase"/>
</dbReference>
<gene>
    <name evidence="6" type="ORF">PVL29_003312</name>
</gene>
<dbReference type="Gene3D" id="1.10.10.10">
    <property type="entry name" value="Winged helix-like DNA-binding domain superfamily/Winged helix DNA-binding domain"/>
    <property type="match status" value="1"/>
</dbReference>
<feature type="domain" description="Disease resistance R13L4/SHOC-2-like LRR" evidence="5">
    <location>
        <begin position="563"/>
        <end position="760"/>
    </location>
</feature>
<dbReference type="Gene3D" id="1.10.8.430">
    <property type="entry name" value="Helical domain of apoptotic protease-activating factors"/>
    <property type="match status" value="1"/>
</dbReference>
<dbReference type="InterPro" id="IPR036388">
    <property type="entry name" value="WH-like_DNA-bd_sf"/>
</dbReference>
<feature type="domain" description="Disease resistance protein winged helix" evidence="4">
    <location>
        <begin position="419"/>
        <end position="493"/>
    </location>
</feature>
<dbReference type="Proteomes" id="UP001168098">
    <property type="component" value="Unassembled WGS sequence"/>
</dbReference>
<dbReference type="Pfam" id="PF23559">
    <property type="entry name" value="WHD_DRP"/>
    <property type="match status" value="1"/>
</dbReference>
<feature type="domain" description="NB-ARC" evidence="3">
    <location>
        <begin position="168"/>
        <end position="334"/>
    </location>
</feature>
<dbReference type="Pfam" id="PF23598">
    <property type="entry name" value="LRR_14"/>
    <property type="match status" value="1"/>
</dbReference>
<dbReference type="InterPro" id="IPR032675">
    <property type="entry name" value="LRR_dom_sf"/>
</dbReference>
<evidence type="ECO:0000313" key="7">
    <source>
        <dbReference type="Proteomes" id="UP001168098"/>
    </source>
</evidence>
<dbReference type="PANTHER" id="PTHR36766">
    <property type="entry name" value="PLANT BROAD-SPECTRUM MILDEW RESISTANCE PROTEIN RPW8"/>
    <property type="match status" value="1"/>
</dbReference>
<reference evidence="6 7" key="1">
    <citation type="journal article" date="2023" name="BMC Biotechnol.">
        <title>Vitis rotundifolia cv Carlos genome sequencing.</title>
        <authorList>
            <person name="Huff M."/>
            <person name="Hulse-Kemp A."/>
            <person name="Scheffler B."/>
            <person name="Youngblood R."/>
            <person name="Simpson S."/>
            <person name="Babiker E."/>
            <person name="Staton M."/>
        </authorList>
    </citation>
    <scope>NUCLEOTIDE SEQUENCE [LARGE SCALE GENOMIC DNA]</scope>
    <source>
        <tissue evidence="6">Leaf</tissue>
    </source>
</reference>
<protein>
    <submittedName>
        <fullName evidence="6">Uncharacterized protein</fullName>
    </submittedName>
</protein>
<evidence type="ECO:0000313" key="6">
    <source>
        <dbReference type="EMBL" id="KAJ9705190.1"/>
    </source>
</evidence>
<evidence type="ECO:0000256" key="1">
    <source>
        <dbReference type="ARBA" id="ARBA00022737"/>
    </source>
</evidence>
<dbReference type="InterPro" id="IPR002182">
    <property type="entry name" value="NB-ARC"/>
</dbReference>
<dbReference type="EMBL" id="JARBHA010000003">
    <property type="protein sequence ID" value="KAJ9705190.1"/>
    <property type="molecule type" value="Genomic_DNA"/>
</dbReference>
<dbReference type="Gene3D" id="3.80.10.10">
    <property type="entry name" value="Ribonuclease Inhibitor"/>
    <property type="match status" value="1"/>
</dbReference>
<dbReference type="FunFam" id="3.40.50.300:FF:001091">
    <property type="entry name" value="Probable disease resistance protein At1g61300"/>
    <property type="match status" value="1"/>
</dbReference>
<dbReference type="PANTHER" id="PTHR36766:SF61">
    <property type="entry name" value="NB-ARC DOMAIN DISEASE RESISTANCE PROTEIN"/>
    <property type="match status" value="1"/>
</dbReference>
<dbReference type="Gene3D" id="3.40.50.300">
    <property type="entry name" value="P-loop containing nucleotide triphosphate hydrolases"/>
    <property type="match status" value="1"/>
</dbReference>
<keyword evidence="2" id="KW-0611">Plant defense</keyword>
<dbReference type="GO" id="GO:0043531">
    <property type="term" value="F:ADP binding"/>
    <property type="evidence" value="ECO:0007669"/>
    <property type="project" value="InterPro"/>
</dbReference>
<name>A0AA39E3E9_VITRO</name>
<organism evidence="6 7">
    <name type="scientific">Vitis rotundifolia</name>
    <name type="common">Muscadine grape</name>
    <dbReference type="NCBI Taxonomy" id="103349"/>
    <lineage>
        <taxon>Eukaryota</taxon>
        <taxon>Viridiplantae</taxon>
        <taxon>Streptophyta</taxon>
        <taxon>Embryophyta</taxon>
        <taxon>Tracheophyta</taxon>
        <taxon>Spermatophyta</taxon>
        <taxon>Magnoliopsida</taxon>
        <taxon>eudicotyledons</taxon>
        <taxon>Gunneridae</taxon>
        <taxon>Pentapetalae</taxon>
        <taxon>rosids</taxon>
        <taxon>Vitales</taxon>
        <taxon>Vitaceae</taxon>
        <taxon>Viteae</taxon>
        <taxon>Vitis</taxon>
    </lineage>
</organism>
<dbReference type="SUPFAM" id="SSF52058">
    <property type="entry name" value="L domain-like"/>
    <property type="match status" value="1"/>
</dbReference>
<dbReference type="SUPFAM" id="SSF52540">
    <property type="entry name" value="P-loop containing nucleoside triphosphate hydrolases"/>
    <property type="match status" value="1"/>
</dbReference>
<dbReference type="GO" id="GO:0006952">
    <property type="term" value="P:defense response"/>
    <property type="evidence" value="ECO:0007669"/>
    <property type="project" value="UniProtKB-KW"/>
</dbReference>
<dbReference type="InterPro" id="IPR058922">
    <property type="entry name" value="WHD_DRP"/>
</dbReference>